<evidence type="ECO:0000313" key="10">
    <source>
        <dbReference type="EMBL" id="KAG1368036.1"/>
    </source>
</evidence>
<dbReference type="EMBL" id="CM017885">
    <property type="protein sequence ID" value="KAG1368036.1"/>
    <property type="molecule type" value="Genomic_DNA"/>
</dbReference>
<evidence type="ECO:0000256" key="7">
    <source>
        <dbReference type="SAM" id="MobiDB-lite"/>
    </source>
</evidence>
<evidence type="ECO:0000256" key="1">
    <source>
        <dbReference type="ARBA" id="ARBA00004141"/>
    </source>
</evidence>
<dbReference type="Pfam" id="PF13962">
    <property type="entry name" value="PGG"/>
    <property type="match status" value="1"/>
</dbReference>
<comment type="subcellular location">
    <subcellularLocation>
        <location evidence="1">Membrane</location>
        <topology evidence="1">Multi-pass membrane protein</topology>
    </subcellularLocation>
</comment>
<proteinExistence type="predicted"/>
<feature type="region of interest" description="Disordered" evidence="7">
    <location>
        <begin position="106"/>
        <end position="194"/>
    </location>
</feature>
<dbReference type="PANTHER" id="PTHR24186">
    <property type="entry name" value="PROTEIN PHOSPHATASE 1 REGULATORY SUBUNIT"/>
    <property type="match status" value="1"/>
</dbReference>
<feature type="region of interest" description="Disordered" evidence="7">
    <location>
        <begin position="1"/>
        <end position="86"/>
    </location>
</feature>
<dbReference type="OrthoDB" id="10040922at2759"/>
<dbReference type="GO" id="GO:0005886">
    <property type="term" value="C:plasma membrane"/>
    <property type="evidence" value="ECO:0007669"/>
    <property type="project" value="TreeGrafter"/>
</dbReference>
<comment type="caution">
    <text evidence="10">The sequence shown here is derived from an EMBL/GenBank/DDBJ whole genome shotgun (WGS) entry which is preliminary data.</text>
</comment>
<reference evidence="10" key="1">
    <citation type="journal article" date="2017" name="Gigascience">
        <title>The genome draft of coconut (Cocos nucifera).</title>
        <authorList>
            <person name="Xiao Y."/>
            <person name="Xu P."/>
            <person name="Fan H."/>
            <person name="Baudouin L."/>
            <person name="Xia W."/>
            <person name="Bocs S."/>
            <person name="Xu J."/>
            <person name="Li Q."/>
            <person name="Guo A."/>
            <person name="Zhou L."/>
            <person name="Li J."/>
            <person name="Wu Y."/>
            <person name="Ma Z."/>
            <person name="Armero A."/>
            <person name="Issali A.E."/>
            <person name="Liu N."/>
            <person name="Peng M."/>
            <person name="Yang Y."/>
        </authorList>
    </citation>
    <scope>NUCLEOTIDE SEQUENCE</scope>
    <source>
        <tissue evidence="10">Spear leaf of Hainan Tall coconut</tissue>
    </source>
</reference>
<keyword evidence="3" id="KW-0677">Repeat</keyword>
<feature type="transmembrane region" description="Helical" evidence="8">
    <location>
        <begin position="205"/>
        <end position="228"/>
    </location>
</feature>
<evidence type="ECO:0000256" key="5">
    <source>
        <dbReference type="ARBA" id="ARBA00023043"/>
    </source>
</evidence>
<keyword evidence="2 8" id="KW-0812">Transmembrane</keyword>
<sequence>MKEEEKKREEEKKVQEKNKEEEKKKMKEDEERKMTEEKKIMEKKKREEEERKREEEKNVEAKKKKKEKKNKREDKPKMLTYSLERRNSAEVCIASCLVSIKALSGPQELHDLESGELSSDEAKEKPSNFKEKSSCSKAERKPSSSSTAKGKPSSSSKAGRKPSSSNLAMINSKNPIKKKKDRFKENSSHDKGDEIGRQVNLARNLGIAAVLIATVTFAAGFTLPGGHIADDHPGRGTAVLANEYTFKAFLISDAFTLLCSIIATCWLMYAGTSIVDRHIYSQTSPLWGCALSMGGICWHVHCIRDGYIRGIGSQRQPHQHSFMHHCSRSPFFSSCGGKL</sequence>
<dbReference type="PANTHER" id="PTHR24186:SF50">
    <property type="entry name" value="ANKYRIN REPEAT-CONTAINING PROTEIN ITN1-LIKE ISOFORM X1"/>
    <property type="match status" value="1"/>
</dbReference>
<feature type="compositionally biased region" description="Basic and acidic residues" evidence="7">
    <location>
        <begin position="120"/>
        <end position="142"/>
    </location>
</feature>
<evidence type="ECO:0000256" key="8">
    <source>
        <dbReference type="SAM" id="Phobius"/>
    </source>
</evidence>
<feature type="compositionally biased region" description="Basic and acidic residues" evidence="7">
    <location>
        <begin position="1"/>
        <end position="61"/>
    </location>
</feature>
<feature type="compositionally biased region" description="Basic and acidic residues" evidence="7">
    <location>
        <begin position="70"/>
        <end position="86"/>
    </location>
</feature>
<gene>
    <name evidence="10" type="ORF">COCNU_14G005040</name>
</gene>
<dbReference type="Proteomes" id="UP000797356">
    <property type="component" value="Chromosome 14"/>
</dbReference>
<keyword evidence="11" id="KW-1185">Reference proteome</keyword>
<dbReference type="InterPro" id="IPR026961">
    <property type="entry name" value="PGG_dom"/>
</dbReference>
<accession>A0A8K0NBQ0</accession>
<feature type="transmembrane region" description="Helical" evidence="8">
    <location>
        <begin position="248"/>
        <end position="269"/>
    </location>
</feature>
<evidence type="ECO:0000256" key="3">
    <source>
        <dbReference type="ARBA" id="ARBA00022737"/>
    </source>
</evidence>
<organism evidence="10 11">
    <name type="scientific">Cocos nucifera</name>
    <name type="common">Coconut palm</name>
    <dbReference type="NCBI Taxonomy" id="13894"/>
    <lineage>
        <taxon>Eukaryota</taxon>
        <taxon>Viridiplantae</taxon>
        <taxon>Streptophyta</taxon>
        <taxon>Embryophyta</taxon>
        <taxon>Tracheophyta</taxon>
        <taxon>Spermatophyta</taxon>
        <taxon>Magnoliopsida</taxon>
        <taxon>Liliopsida</taxon>
        <taxon>Arecaceae</taxon>
        <taxon>Arecoideae</taxon>
        <taxon>Cocoseae</taxon>
        <taxon>Attaleinae</taxon>
        <taxon>Cocos</taxon>
    </lineage>
</organism>
<feature type="compositionally biased region" description="Basic and acidic residues" evidence="7">
    <location>
        <begin position="182"/>
        <end position="194"/>
    </location>
</feature>
<name>A0A8K0NBQ0_COCNU</name>
<feature type="domain" description="PGG" evidence="9">
    <location>
        <begin position="204"/>
        <end position="278"/>
    </location>
</feature>
<reference evidence="10" key="2">
    <citation type="submission" date="2019-07" db="EMBL/GenBank/DDBJ databases">
        <authorList>
            <person name="Yang Y."/>
            <person name="Bocs S."/>
            <person name="Baudouin L."/>
        </authorList>
    </citation>
    <scope>NUCLEOTIDE SEQUENCE</scope>
    <source>
        <tissue evidence="10">Spear leaf of Hainan Tall coconut</tissue>
    </source>
</reference>
<keyword evidence="5" id="KW-0040">ANK repeat</keyword>
<evidence type="ECO:0000259" key="9">
    <source>
        <dbReference type="Pfam" id="PF13962"/>
    </source>
</evidence>
<protein>
    <recommendedName>
        <fullName evidence="9">PGG domain-containing protein</fullName>
    </recommendedName>
</protein>
<keyword evidence="6 8" id="KW-0472">Membrane</keyword>
<evidence type="ECO:0000313" key="11">
    <source>
        <dbReference type="Proteomes" id="UP000797356"/>
    </source>
</evidence>
<dbReference type="AlphaFoldDB" id="A0A8K0NBQ0"/>
<keyword evidence="4 8" id="KW-1133">Transmembrane helix</keyword>
<evidence type="ECO:0000256" key="4">
    <source>
        <dbReference type="ARBA" id="ARBA00022989"/>
    </source>
</evidence>
<evidence type="ECO:0000256" key="6">
    <source>
        <dbReference type="ARBA" id="ARBA00023136"/>
    </source>
</evidence>
<feature type="compositionally biased region" description="Low complexity" evidence="7">
    <location>
        <begin position="143"/>
        <end position="165"/>
    </location>
</feature>
<evidence type="ECO:0000256" key="2">
    <source>
        <dbReference type="ARBA" id="ARBA00022692"/>
    </source>
</evidence>